<feature type="disulfide bond" evidence="14">
    <location>
        <begin position="194"/>
        <end position="207"/>
    </location>
</feature>
<keyword evidence="3 18" id="KW-0768">Sushi</keyword>
<dbReference type="PROSITE" id="PS50240">
    <property type="entry name" value="TRYPSIN_DOM"/>
    <property type="match status" value="1"/>
</dbReference>
<feature type="disulfide bond" evidence="14">
    <location>
        <begin position="372"/>
        <end position="405"/>
    </location>
</feature>
<dbReference type="InterPro" id="IPR035976">
    <property type="entry name" value="Sushi/SCR/CCP_sf"/>
</dbReference>
<dbReference type="GO" id="GO:0004252">
    <property type="term" value="F:serine-type endopeptidase activity"/>
    <property type="evidence" value="ECO:0007669"/>
    <property type="project" value="Ensembl"/>
</dbReference>
<evidence type="ECO:0000313" key="23">
    <source>
        <dbReference type="Proteomes" id="UP000694421"/>
    </source>
</evidence>
<dbReference type="InterPro" id="IPR009003">
    <property type="entry name" value="Peptidase_S1_PA"/>
</dbReference>
<feature type="binding site" evidence="16">
    <location>
        <position position="185"/>
    </location>
    <ligand>
        <name>Ca(2+)</name>
        <dbReference type="ChEBI" id="CHEBI:29108"/>
        <label>2</label>
    </ligand>
</feature>
<dbReference type="InterPro" id="IPR001314">
    <property type="entry name" value="Peptidase_S1A"/>
</dbReference>
<dbReference type="PANTHER" id="PTHR24255:SF18">
    <property type="entry name" value="COMPLEMENT C1S SUBCOMPONENT"/>
    <property type="match status" value="1"/>
</dbReference>
<comment type="caution">
    <text evidence="18">Lacks conserved residue(s) required for the propagation of feature annotation.</text>
</comment>
<keyword evidence="4" id="KW-0645">Protease</keyword>
<dbReference type="InterPro" id="IPR000859">
    <property type="entry name" value="CUB_dom"/>
</dbReference>
<feature type="binding site" evidence="16">
    <location>
        <position position="183"/>
    </location>
    <ligand>
        <name>Ca(2+)</name>
        <dbReference type="ChEBI" id="CHEBI:29108"/>
        <label>2</label>
    </ligand>
</feature>
<dbReference type="Pfam" id="PF14670">
    <property type="entry name" value="FXa_inhibition"/>
    <property type="match status" value="1"/>
</dbReference>
<feature type="binding site" evidence="16">
    <location>
        <position position="164"/>
    </location>
    <ligand>
        <name>Ca(2+)</name>
        <dbReference type="ChEBI" id="CHEBI:29108"/>
        <label>1</label>
    </ligand>
</feature>
<evidence type="ECO:0000256" key="11">
    <source>
        <dbReference type="ARBA" id="ARBA00023180"/>
    </source>
</evidence>
<evidence type="ECO:0000256" key="18">
    <source>
        <dbReference type="PROSITE-ProRule" id="PRU00302"/>
    </source>
</evidence>
<feature type="disulfide bond" evidence="14">
    <location>
        <begin position="679"/>
        <end position="710"/>
    </location>
</feature>
<dbReference type="GO" id="GO:0005602">
    <property type="term" value="C:complement component C1 complex"/>
    <property type="evidence" value="ECO:0007669"/>
    <property type="project" value="Ensembl"/>
</dbReference>
<name>A0A8D0E1V3_SALMN</name>
<feature type="binding site" evidence="16">
    <location>
        <position position="166"/>
    </location>
    <ligand>
        <name>Ca(2+)</name>
        <dbReference type="ChEBI" id="CHEBI:29108"/>
        <label>1</label>
    </ligand>
</feature>
<keyword evidence="9 16" id="KW-0106">Calcium</keyword>
<keyword evidence="10 14" id="KW-1015">Disulfide bond</keyword>
<dbReference type="FunFam" id="2.40.10.10:FF:000059">
    <property type="entry name" value="Complement C1s subcomponent"/>
    <property type="match status" value="1"/>
</dbReference>
<feature type="active site" description="Charge relay system" evidence="13">
    <location>
        <position position="683"/>
    </location>
</feature>
<feature type="domain" description="Sushi" evidence="21">
    <location>
        <begin position="408"/>
        <end position="477"/>
    </location>
</feature>
<dbReference type="CDD" id="cd00041">
    <property type="entry name" value="CUB"/>
    <property type="match status" value="2"/>
</dbReference>
<dbReference type="SUPFAM" id="SSF49854">
    <property type="entry name" value="Spermadhesin, CUB domain"/>
    <property type="match status" value="2"/>
</dbReference>
<dbReference type="SMART" id="SM00032">
    <property type="entry name" value="CCP"/>
    <property type="match status" value="2"/>
</dbReference>
<dbReference type="Pfam" id="PF00084">
    <property type="entry name" value="Sushi"/>
    <property type="match status" value="2"/>
</dbReference>
<dbReference type="CDD" id="cd00033">
    <property type="entry name" value="CCP"/>
    <property type="match status" value="2"/>
</dbReference>
<feature type="binding site" evidence="16">
    <location>
        <position position="200"/>
    </location>
    <ligand>
        <name>Ca(2+)</name>
        <dbReference type="ChEBI" id="CHEBI:29108"/>
        <label>2</label>
    </ligand>
</feature>
<dbReference type="PRINTS" id="PR00722">
    <property type="entry name" value="CHYMOTRYPSIN"/>
</dbReference>
<dbReference type="InterPro" id="IPR001881">
    <property type="entry name" value="EGF-like_Ca-bd_dom"/>
</dbReference>
<dbReference type="Gene3D" id="2.40.10.10">
    <property type="entry name" value="Trypsin-like serine proteases"/>
    <property type="match status" value="2"/>
</dbReference>
<dbReference type="InterPro" id="IPR001254">
    <property type="entry name" value="Trypsin_dom"/>
</dbReference>
<dbReference type="Proteomes" id="UP000694421">
    <property type="component" value="Unplaced"/>
</dbReference>
<dbReference type="InterPro" id="IPR035914">
    <property type="entry name" value="Sperma_CUB_dom_sf"/>
</dbReference>
<dbReference type="FunFam" id="2.60.120.290:FF:000006">
    <property type="entry name" value="Mannan-binding lectin serine protease 1"/>
    <property type="match status" value="1"/>
</dbReference>
<dbReference type="Gene3D" id="2.60.120.290">
    <property type="entry name" value="Spermadhesin, CUB domain"/>
    <property type="match status" value="2"/>
</dbReference>
<feature type="active site" description="Charge relay system" evidence="13">
    <location>
        <position position="529"/>
    </location>
</feature>
<feature type="binding site" evidence="16">
    <location>
        <position position="119"/>
    </location>
    <ligand>
        <name>Ca(2+)</name>
        <dbReference type="ChEBI" id="CHEBI:29108"/>
        <label>1</label>
    </ligand>
</feature>
<dbReference type="GO" id="GO:0106139">
    <property type="term" value="C:symbiont cell surface"/>
    <property type="evidence" value="ECO:0007669"/>
    <property type="project" value="Ensembl"/>
</dbReference>
<evidence type="ECO:0000259" key="19">
    <source>
        <dbReference type="PROSITE" id="PS01180"/>
    </source>
</evidence>
<keyword evidence="16" id="KW-0479">Metal-binding</keyword>
<dbReference type="Ensembl" id="ENSSMRT00000029229.1">
    <property type="protein sequence ID" value="ENSSMRP00000024964.1"/>
    <property type="gene ID" value="ENSSMRG00000019304.1"/>
</dbReference>
<feature type="disulfide bond" description="Interchain (between heavy and light chains)" evidence="14">
    <location>
        <begin position="479"/>
        <end position="602"/>
    </location>
</feature>
<feature type="disulfide bond" evidence="14 17">
    <location>
        <begin position="226"/>
        <end position="253"/>
    </location>
</feature>
<dbReference type="FunFam" id="2.10.25.10:FF:000059">
    <property type="entry name" value="Mannan-binding lectin serine protease 1"/>
    <property type="match status" value="1"/>
</dbReference>
<feature type="disulfide bond" evidence="14">
    <location>
        <begin position="345"/>
        <end position="392"/>
    </location>
</feature>
<comment type="similarity">
    <text evidence="1">Belongs to the peptidase S1 family. Snake venom subfamily.</text>
</comment>
<evidence type="ECO:0000256" key="16">
    <source>
        <dbReference type="PIRSR" id="PIRSR001155-4"/>
    </source>
</evidence>
<keyword evidence="11" id="KW-0325">Glycoprotein</keyword>
<feature type="disulfide bond" evidence="14">
    <location>
        <begin position="116"/>
        <end position="134"/>
    </location>
</feature>
<evidence type="ECO:0000256" key="4">
    <source>
        <dbReference type="ARBA" id="ARBA00022670"/>
    </source>
</evidence>
<feature type="disulfide bond" evidence="14">
    <location>
        <begin position="209"/>
        <end position="222"/>
    </location>
</feature>
<feature type="binding site" evidence="16">
    <location>
        <position position="182"/>
    </location>
    <ligand>
        <name>Ca(2+)</name>
        <dbReference type="ChEBI" id="CHEBI:29108"/>
        <label>2</label>
    </ligand>
</feature>
<feature type="disulfide bond" evidence="14 17">
    <location>
        <begin position="285"/>
        <end position="302"/>
    </location>
</feature>
<feature type="domain" description="Sushi" evidence="21">
    <location>
        <begin position="343"/>
        <end position="407"/>
    </location>
</feature>
<evidence type="ECO:0000259" key="20">
    <source>
        <dbReference type="PROSITE" id="PS50240"/>
    </source>
</evidence>
<dbReference type="GO" id="GO:0006958">
    <property type="term" value="P:complement activation, classical pathway"/>
    <property type="evidence" value="ECO:0007669"/>
    <property type="project" value="Ensembl"/>
</dbReference>
<evidence type="ECO:0000313" key="22">
    <source>
        <dbReference type="Ensembl" id="ENSSMRP00000024964.1"/>
    </source>
</evidence>
<feature type="binding site" evidence="16">
    <location>
        <position position="277"/>
    </location>
    <ligand>
        <name>Ca(2+)</name>
        <dbReference type="ChEBI" id="CHEBI:29108"/>
        <label>3</label>
    </ligand>
</feature>
<dbReference type="SUPFAM" id="SSF57196">
    <property type="entry name" value="EGF/Laminin"/>
    <property type="match status" value="1"/>
</dbReference>
<dbReference type="InterPro" id="IPR024175">
    <property type="entry name" value="Pept_S1A_C1r/C1S/mannan-bd"/>
</dbReference>
<evidence type="ECO:0000259" key="21">
    <source>
        <dbReference type="PROSITE" id="PS50923"/>
    </source>
</evidence>
<dbReference type="PROSITE" id="PS50923">
    <property type="entry name" value="SUSHI"/>
    <property type="match status" value="2"/>
</dbReference>
<dbReference type="InterPro" id="IPR018097">
    <property type="entry name" value="EGF_Ca-bd_CS"/>
</dbReference>
<evidence type="ECO:0000256" key="5">
    <source>
        <dbReference type="ARBA" id="ARBA00022729"/>
    </source>
</evidence>
<dbReference type="FunFam" id="2.60.120.290:FF:000034">
    <property type="entry name" value="complement C1s subcomponent"/>
    <property type="match status" value="1"/>
</dbReference>
<feature type="disulfide bond" evidence="14">
    <location>
        <begin position="410"/>
        <end position="457"/>
    </location>
</feature>
<feature type="disulfide bond" evidence="14">
    <location>
        <begin position="648"/>
        <end position="670"/>
    </location>
</feature>
<dbReference type="Gene3D" id="2.10.25.10">
    <property type="entry name" value="Laminin"/>
    <property type="match status" value="1"/>
</dbReference>
<dbReference type="CDD" id="cd00054">
    <property type="entry name" value="EGF_CA"/>
    <property type="match status" value="1"/>
</dbReference>
<proteinExistence type="inferred from homology"/>
<sequence length="741" mass="83031">MEWNGKYNFITAEGNRVPQLIDINSEMWICVGEGYEDRKKEAEKETAAGTRRLRSFIACFLLAYTDATSMYGEILSPNYPQSYPNNAQESWEISVPSGYGIHLYFTHLDIEPSENCEYDFVKVLSGDHTEGQLCGRKRSRTPNSQIVEEFRIPYNTLTINFQSDFSNEERFTGFAAYYIAVDVDECKDFVEEACSHYCSNYIGGYFCSCPPEYFLHEDQKTCGVNCTGNLFTELSGEITSPNYPNQYPENSECDYRVALEPGYHVVLTLGKKDFDIEPADSEGNCPDALRFSAGGRQFGPYCGKEFTGPSEIKTRSNVVDIFFRTDHATQGRGWKIRYFGDPISCPWITIPNTVLDPKRDHYVFKDSVTVICEEGYEILLAKSSLTSFHSRCQSNGKWSNSGLRCVPVDCGPPDPLENGDVTYLSGSEQTEYQAKIRYTCNEPYYTLRNKGNGVYSCSASGKWVDEEEKTDPPVCVPVCGISQNPPQGTGRIYGGTLAEEGNFPWQVYFHQPRGGGALISDRWIVTAAHVLEGYQDPTVYAGLLRVGQASLRKTKPLVVDAVFFHPKWTRDVKETRTNYDNDIALLRLKEPVKLGPTISPVCLPGASSLYVPEENILGYISGWGKTEKNSLVAQLRAATIPVVNMDMCRNVRPPPPHDTLTYLFTDNMICAGDGQRDSCTGDSGGAYVFSDPLDETRYYVAGLVSWGPRCGTYGLYTKVANYVDWIAEIMSSQREPEEGEE</sequence>
<feature type="domain" description="CUB" evidence="19">
    <location>
        <begin position="226"/>
        <end position="341"/>
    </location>
</feature>
<feature type="binding site" evidence="16">
    <location>
        <position position="111"/>
    </location>
    <ligand>
        <name>Ca(2+)</name>
        <dbReference type="ChEBI" id="CHEBI:29108"/>
        <label>1</label>
    </ligand>
</feature>
<dbReference type="InterPro" id="IPR000436">
    <property type="entry name" value="Sushi_SCR_CCP_dom"/>
</dbReference>
<dbReference type="AlphaFoldDB" id="A0A8D0E1V3"/>
<feature type="domain" description="CUB" evidence="19">
    <location>
        <begin position="59"/>
        <end position="181"/>
    </location>
</feature>
<dbReference type="GO" id="GO:0006508">
    <property type="term" value="P:proteolysis"/>
    <property type="evidence" value="ECO:0007669"/>
    <property type="project" value="UniProtKB-KW"/>
</dbReference>
<evidence type="ECO:0000256" key="9">
    <source>
        <dbReference type="ARBA" id="ARBA00022837"/>
    </source>
</evidence>
<dbReference type="GeneTree" id="ENSGT00940000157473"/>
<evidence type="ECO:0000256" key="8">
    <source>
        <dbReference type="ARBA" id="ARBA00022825"/>
    </source>
</evidence>
<dbReference type="GO" id="GO:0005615">
    <property type="term" value="C:extracellular space"/>
    <property type="evidence" value="ECO:0007669"/>
    <property type="project" value="TreeGrafter"/>
</dbReference>
<evidence type="ECO:0000256" key="14">
    <source>
        <dbReference type="PIRSR" id="PIRSR001155-2"/>
    </source>
</evidence>
<dbReference type="GO" id="GO:0042802">
    <property type="term" value="F:identical protein binding"/>
    <property type="evidence" value="ECO:0007669"/>
    <property type="project" value="Ensembl"/>
</dbReference>
<feature type="binding site" evidence="16">
    <location>
        <position position="287"/>
    </location>
    <ligand>
        <name>Ca(2+)</name>
        <dbReference type="ChEBI" id="CHEBI:29108"/>
        <label>3</label>
    </ligand>
</feature>
<dbReference type="PANTHER" id="PTHR24255">
    <property type="entry name" value="COMPLEMENT COMPONENT 1, S SUBCOMPONENT-RELATED"/>
    <property type="match status" value="1"/>
</dbReference>
<evidence type="ECO:0000256" key="2">
    <source>
        <dbReference type="ARBA" id="ARBA00022536"/>
    </source>
</evidence>
<dbReference type="PROSITE" id="PS01187">
    <property type="entry name" value="EGF_CA"/>
    <property type="match status" value="1"/>
</dbReference>
<dbReference type="PROSITE" id="PS01180">
    <property type="entry name" value="CUB"/>
    <property type="match status" value="2"/>
</dbReference>
<keyword evidence="5" id="KW-0732">Signal</keyword>
<dbReference type="InterPro" id="IPR043504">
    <property type="entry name" value="Peptidase_S1_PA_chymotrypsin"/>
</dbReference>
<accession>A0A8D0E1V3</accession>
<dbReference type="SUPFAM" id="SSF57535">
    <property type="entry name" value="Complement control module/SCR domain"/>
    <property type="match status" value="2"/>
</dbReference>
<dbReference type="Pfam" id="PF00089">
    <property type="entry name" value="Trypsin"/>
    <property type="match status" value="1"/>
</dbReference>
<dbReference type="FunFam" id="2.10.70.10:FF:000016">
    <property type="entry name" value="Mannan-binding lectin serine protease 1"/>
    <property type="match status" value="1"/>
</dbReference>
<evidence type="ECO:0000256" key="6">
    <source>
        <dbReference type="ARBA" id="ARBA00022737"/>
    </source>
</evidence>
<reference evidence="22" key="1">
    <citation type="submission" date="2025-08" db="UniProtKB">
        <authorList>
            <consortium name="Ensembl"/>
        </authorList>
    </citation>
    <scope>IDENTIFICATION</scope>
</reference>
<evidence type="ECO:0000256" key="13">
    <source>
        <dbReference type="PIRSR" id="PIRSR001155-1"/>
    </source>
</evidence>
<organism evidence="22 23">
    <name type="scientific">Salvator merianae</name>
    <name type="common">Argentine black and white tegu</name>
    <name type="synonym">Tupinambis merianae</name>
    <dbReference type="NCBI Taxonomy" id="96440"/>
    <lineage>
        <taxon>Eukaryota</taxon>
        <taxon>Metazoa</taxon>
        <taxon>Chordata</taxon>
        <taxon>Craniata</taxon>
        <taxon>Vertebrata</taxon>
        <taxon>Euteleostomi</taxon>
        <taxon>Lepidosauria</taxon>
        <taxon>Squamata</taxon>
        <taxon>Bifurcata</taxon>
        <taxon>Unidentata</taxon>
        <taxon>Episquamata</taxon>
        <taxon>Laterata</taxon>
        <taxon>Teiioidea</taxon>
        <taxon>Teiidae</taxon>
        <taxon>Salvator</taxon>
    </lineage>
</organism>
<evidence type="ECO:0000256" key="7">
    <source>
        <dbReference type="ARBA" id="ARBA00022801"/>
    </source>
</evidence>
<dbReference type="GO" id="GO:0005509">
    <property type="term" value="F:calcium ion binding"/>
    <property type="evidence" value="ECO:0007669"/>
    <property type="project" value="InterPro"/>
</dbReference>
<feature type="modified residue" description="(3R)-3-hydroxyasparagine" evidence="15">
    <location>
        <position position="200"/>
    </location>
</feature>
<dbReference type="SMART" id="SM00042">
    <property type="entry name" value="CUB"/>
    <property type="match status" value="2"/>
</dbReference>
<comment type="PTM">
    <text evidence="15">The iron and 2-oxoglutarate dependent 3-hydroxylation of aspartate and asparagine is (R) stereospecific within EGF domains.</text>
</comment>
<keyword evidence="8" id="KW-0720">Serine protease</keyword>
<keyword evidence="6" id="KW-0677">Repeat</keyword>
<feature type="binding site" evidence="16">
    <location>
        <position position="326"/>
    </location>
    <ligand>
        <name>Ca(2+)</name>
        <dbReference type="ChEBI" id="CHEBI:29108"/>
        <label>3</label>
    </ligand>
</feature>
<feature type="active site" description="Charge relay system" evidence="13">
    <location>
        <position position="582"/>
    </location>
</feature>
<reference evidence="22" key="2">
    <citation type="submission" date="2025-09" db="UniProtKB">
        <authorList>
            <consortium name="Ensembl"/>
        </authorList>
    </citation>
    <scope>IDENTIFICATION</scope>
</reference>
<dbReference type="GO" id="GO:0035821">
    <property type="term" value="P:modulation of process of another organism"/>
    <property type="evidence" value="ECO:0007669"/>
    <property type="project" value="UniProtKB-ARBA"/>
</dbReference>
<protein>
    <submittedName>
        <fullName evidence="22">Complement C1s</fullName>
    </submittedName>
</protein>
<dbReference type="Gene3D" id="2.10.70.10">
    <property type="entry name" value="Complement Module, domain 1"/>
    <property type="match status" value="2"/>
</dbReference>
<feature type="domain" description="Peptidase S1" evidence="20">
    <location>
        <begin position="492"/>
        <end position="731"/>
    </location>
</feature>
<evidence type="ECO:0000256" key="10">
    <source>
        <dbReference type="ARBA" id="ARBA00023157"/>
    </source>
</evidence>
<keyword evidence="23" id="KW-1185">Reference proteome</keyword>
<keyword evidence="7" id="KW-0378">Hydrolase</keyword>
<feature type="disulfide bond" evidence="14">
    <location>
        <begin position="186"/>
        <end position="198"/>
    </location>
</feature>
<dbReference type="SUPFAM" id="SSF50494">
    <property type="entry name" value="Trypsin-like serine proteases"/>
    <property type="match status" value="1"/>
</dbReference>
<keyword evidence="12 15" id="KW-0379">Hydroxylation</keyword>
<keyword evidence="2" id="KW-0245">EGF-like domain</keyword>
<dbReference type="InterPro" id="IPR033116">
    <property type="entry name" value="TRYPSIN_SER"/>
</dbReference>
<evidence type="ECO:0000256" key="17">
    <source>
        <dbReference type="PROSITE-ProRule" id="PRU00059"/>
    </source>
</evidence>
<dbReference type="PIRSF" id="PIRSF001155">
    <property type="entry name" value="C1r_C1s_MASP"/>
    <property type="match status" value="1"/>
</dbReference>
<evidence type="ECO:0000256" key="15">
    <source>
        <dbReference type="PIRSR" id="PIRSR001155-3"/>
    </source>
</evidence>
<dbReference type="SMART" id="SM00179">
    <property type="entry name" value="EGF_CA"/>
    <property type="match status" value="1"/>
</dbReference>
<feature type="disulfide bond" evidence="14">
    <location>
        <begin position="440"/>
        <end position="475"/>
    </location>
</feature>
<dbReference type="Pfam" id="PF00431">
    <property type="entry name" value="CUB"/>
    <property type="match status" value="2"/>
</dbReference>
<dbReference type="PROSITE" id="PS00135">
    <property type="entry name" value="TRYPSIN_SER"/>
    <property type="match status" value="1"/>
</dbReference>
<dbReference type="CDD" id="cd00190">
    <property type="entry name" value="Tryp_SPc"/>
    <property type="match status" value="1"/>
</dbReference>
<dbReference type="SMART" id="SM00020">
    <property type="entry name" value="Tryp_SPc"/>
    <property type="match status" value="1"/>
</dbReference>
<dbReference type="OMA" id="DFADAPC"/>
<feature type="binding site" evidence="16">
    <location>
        <position position="204"/>
    </location>
    <ligand>
        <name>Ca(2+)</name>
        <dbReference type="ChEBI" id="CHEBI:29108"/>
        <label>2</label>
    </ligand>
</feature>
<evidence type="ECO:0000256" key="1">
    <source>
        <dbReference type="ARBA" id="ARBA00009228"/>
    </source>
</evidence>
<evidence type="ECO:0000256" key="12">
    <source>
        <dbReference type="ARBA" id="ARBA00023278"/>
    </source>
</evidence>
<evidence type="ECO:0000256" key="3">
    <source>
        <dbReference type="ARBA" id="ARBA00022659"/>
    </source>
</evidence>
<feature type="binding site" evidence="16">
    <location>
        <position position="201"/>
    </location>
    <ligand>
        <name>Ca(2+)</name>
        <dbReference type="ChEBI" id="CHEBI:29108"/>
        <label>2</label>
    </ligand>
</feature>